<evidence type="ECO:0000256" key="7">
    <source>
        <dbReference type="ARBA" id="ARBA00023163"/>
    </source>
</evidence>
<dbReference type="GO" id="GO:0003899">
    <property type="term" value="F:DNA-directed RNA polymerase activity"/>
    <property type="evidence" value="ECO:0007669"/>
    <property type="project" value="UniProtKB-EC"/>
</dbReference>
<evidence type="ECO:0000259" key="11">
    <source>
        <dbReference type="Pfam" id="PF00562"/>
    </source>
</evidence>
<gene>
    <name evidence="18" type="primary">rpb2</name>
</gene>
<dbReference type="InterPro" id="IPR007120">
    <property type="entry name" value="DNA-dir_RNAP_su2_dom"/>
</dbReference>
<dbReference type="FunFam" id="2.40.270.10:FF:000011">
    <property type="entry name" value="DNA-directed RNA polymerase subunit beta"/>
    <property type="match status" value="1"/>
</dbReference>
<feature type="domain" description="RNA polymerase Rpb2" evidence="16">
    <location>
        <begin position="593"/>
        <end position="654"/>
    </location>
</feature>
<keyword evidence="6" id="KW-0862">Zinc</keyword>
<dbReference type="GO" id="GO:0006351">
    <property type="term" value="P:DNA-templated transcription"/>
    <property type="evidence" value="ECO:0007669"/>
    <property type="project" value="InterPro"/>
</dbReference>
<dbReference type="Gene3D" id="2.40.270.10">
    <property type="entry name" value="DNA-directed RNA polymerase, subunit 2, domain 6"/>
    <property type="match status" value="1"/>
</dbReference>
<feature type="domain" description="RNA polymerase Rpb2" evidence="13">
    <location>
        <begin position="221"/>
        <end position="420"/>
    </location>
</feature>
<dbReference type="Pfam" id="PF00562">
    <property type="entry name" value="RNA_pol_Rpb2_6"/>
    <property type="match status" value="1"/>
</dbReference>
<keyword evidence="5" id="KW-0479">Metal-binding</keyword>
<dbReference type="InterPro" id="IPR007121">
    <property type="entry name" value="RNA_pol_bsu_CS"/>
</dbReference>
<feature type="domain" description="RNA polymerase Rpb2" evidence="15">
    <location>
        <begin position="494"/>
        <end position="558"/>
    </location>
</feature>
<dbReference type="Gene3D" id="3.90.1110.10">
    <property type="entry name" value="RNA polymerase Rpb2, domain 2"/>
    <property type="match status" value="1"/>
</dbReference>
<comment type="function">
    <text evidence="10">DNA-dependent RNA polymerase catalyzes the transcription of DNA into RNA using the four ribonucleoside triphosphates as substrates.</text>
</comment>
<dbReference type="InterPro" id="IPR037033">
    <property type="entry name" value="DNA-dir_RNAP_su2_hyb_sf"/>
</dbReference>
<evidence type="ECO:0000259" key="14">
    <source>
        <dbReference type="Pfam" id="PF04563"/>
    </source>
</evidence>
<evidence type="ECO:0000259" key="15">
    <source>
        <dbReference type="Pfam" id="PF04565"/>
    </source>
</evidence>
<keyword evidence="3 10" id="KW-0808">Transferase</keyword>
<dbReference type="Gene3D" id="2.40.50.150">
    <property type="match status" value="1"/>
</dbReference>
<dbReference type="InterPro" id="IPR015712">
    <property type="entry name" value="DNA-dir_RNA_pol_su2"/>
</dbReference>
<comment type="catalytic activity">
    <reaction evidence="8 10">
        <text>RNA(n) + a ribonucleoside 5'-triphosphate = RNA(n+1) + diphosphate</text>
        <dbReference type="Rhea" id="RHEA:21248"/>
        <dbReference type="Rhea" id="RHEA-COMP:14527"/>
        <dbReference type="Rhea" id="RHEA-COMP:17342"/>
        <dbReference type="ChEBI" id="CHEBI:33019"/>
        <dbReference type="ChEBI" id="CHEBI:61557"/>
        <dbReference type="ChEBI" id="CHEBI:140395"/>
        <dbReference type="EC" id="2.7.7.6"/>
    </reaction>
</comment>
<dbReference type="CDD" id="cd00653">
    <property type="entry name" value="RNA_pol_B_RPB2"/>
    <property type="match status" value="1"/>
</dbReference>
<evidence type="ECO:0000256" key="8">
    <source>
        <dbReference type="ARBA" id="ARBA00048552"/>
    </source>
</evidence>
<reference evidence="18" key="1">
    <citation type="journal article" date="1992" name="Nucleic Acids Res.">
        <title>Gene dosage as a possible major determinant for equal expression levels of genes encoding RNA polymerase subunits in the hypotrichous ciliate Euplotes octocarinatus.</title>
        <authorList>
            <person name="Kaufmann J."/>
            <person name="Klein A."/>
        </authorList>
    </citation>
    <scope>NUCLEOTIDE SEQUENCE</scope>
</reference>
<dbReference type="Pfam" id="PF04567">
    <property type="entry name" value="RNA_pol_Rpb2_5"/>
    <property type="match status" value="1"/>
</dbReference>
<evidence type="ECO:0000256" key="3">
    <source>
        <dbReference type="ARBA" id="ARBA00022679"/>
    </source>
</evidence>
<feature type="domain" description="RNA polymerase Rpb2" evidence="12">
    <location>
        <begin position="1100"/>
        <end position="1191"/>
    </location>
</feature>
<dbReference type="Pfam" id="PF04566">
    <property type="entry name" value="RNA_pol_Rpb2_4"/>
    <property type="match status" value="1"/>
</dbReference>
<keyword evidence="7 10" id="KW-0804">Transcription</keyword>
<dbReference type="InterPro" id="IPR014724">
    <property type="entry name" value="RNA_pol_RPB2_OB-fold"/>
</dbReference>
<dbReference type="GO" id="GO:0032549">
    <property type="term" value="F:ribonucleoside binding"/>
    <property type="evidence" value="ECO:0007669"/>
    <property type="project" value="InterPro"/>
</dbReference>
<dbReference type="FunFam" id="3.90.1800.10:FF:000002">
    <property type="entry name" value="DNA-directed RNA polymerase subunit beta"/>
    <property type="match status" value="1"/>
</dbReference>
<evidence type="ECO:0000256" key="6">
    <source>
        <dbReference type="ARBA" id="ARBA00022833"/>
    </source>
</evidence>
<dbReference type="InterPro" id="IPR007641">
    <property type="entry name" value="RNA_pol_Rpb2_7"/>
</dbReference>
<evidence type="ECO:0000259" key="17">
    <source>
        <dbReference type="Pfam" id="PF04567"/>
    </source>
</evidence>
<reference evidence="18" key="2">
    <citation type="journal article" date="1992" name="Nucleic Acids Res.">
        <title>TGA cysteine codons and intron sequences in conserved and nonconserved positions are found in macronuclear RNA polymerase genes of Euplotes octocarinatus.</title>
        <authorList>
            <person name="Kaufmann J."/>
            <person name="Florian V."/>
            <person name="Klein A."/>
        </authorList>
    </citation>
    <scope>NUCLEOTIDE SEQUENCE</scope>
</reference>
<dbReference type="Pfam" id="PF04560">
    <property type="entry name" value="RNA_pol_Rpb2_7"/>
    <property type="match status" value="1"/>
</dbReference>
<dbReference type="GO" id="GO:0003677">
    <property type="term" value="F:DNA binding"/>
    <property type="evidence" value="ECO:0007669"/>
    <property type="project" value="InterPro"/>
</dbReference>
<dbReference type="PROSITE" id="PS01166">
    <property type="entry name" value="RNA_POL_BETA"/>
    <property type="match status" value="1"/>
</dbReference>
<proteinExistence type="inferred from homology"/>
<dbReference type="Pfam" id="PF04565">
    <property type="entry name" value="RNA_pol_Rpb2_3"/>
    <property type="match status" value="1"/>
</dbReference>
<feature type="domain" description="DNA-directed RNA polymerase subunit 2 hybrid-binding" evidence="11">
    <location>
        <begin position="731"/>
        <end position="1098"/>
    </location>
</feature>
<protein>
    <recommendedName>
        <fullName evidence="10">DNA-directed RNA polymerase subunit beta</fullName>
        <ecNumber evidence="10">2.7.7.6</ecNumber>
    </recommendedName>
</protein>
<dbReference type="InterPro" id="IPR007645">
    <property type="entry name" value="RNA_pol_Rpb2_3"/>
</dbReference>
<feature type="domain" description="RNA polymerase Rpb2" evidence="17">
    <location>
        <begin position="679"/>
        <end position="724"/>
    </location>
</feature>
<dbReference type="InterPro" id="IPR007642">
    <property type="entry name" value="RNA_pol_Rpb2_2"/>
</dbReference>
<comment type="similarity">
    <text evidence="1 9">Belongs to the RNA polymerase beta chain family.</text>
</comment>
<keyword evidence="4 10" id="KW-0548">Nucleotidyltransferase</keyword>
<dbReference type="InterPro" id="IPR037034">
    <property type="entry name" value="RNA_pol_Rpb2_2_sf"/>
</dbReference>
<dbReference type="NCBIfam" id="NF007175">
    <property type="entry name" value="PRK09606.1"/>
    <property type="match status" value="1"/>
</dbReference>
<dbReference type="EC" id="2.7.7.6" evidence="10"/>
<evidence type="ECO:0000256" key="2">
    <source>
        <dbReference type="ARBA" id="ARBA00022478"/>
    </source>
</evidence>
<dbReference type="SUPFAM" id="SSF64484">
    <property type="entry name" value="beta and beta-prime subunits of DNA dependent RNA-polymerase"/>
    <property type="match status" value="1"/>
</dbReference>
<evidence type="ECO:0000259" key="12">
    <source>
        <dbReference type="Pfam" id="PF04560"/>
    </source>
</evidence>
<feature type="domain" description="RNA polymerase beta subunit protrusion" evidence="14">
    <location>
        <begin position="49"/>
        <end position="467"/>
    </location>
</feature>
<dbReference type="InterPro" id="IPR007646">
    <property type="entry name" value="RNA_pol_Rpb2_4"/>
</dbReference>
<dbReference type="InterPro" id="IPR007644">
    <property type="entry name" value="RNA_pol_bsu_protrusion"/>
</dbReference>
<evidence type="ECO:0000313" key="18">
    <source>
        <dbReference type="EMBL" id="CAA47069.1"/>
    </source>
</evidence>
<dbReference type="PANTHER" id="PTHR20856">
    <property type="entry name" value="DNA-DIRECTED RNA POLYMERASE I SUBUNIT 2"/>
    <property type="match status" value="1"/>
</dbReference>
<organism evidence="18">
    <name type="scientific">Euplotoides octocarinatus</name>
    <name type="common">Freshwater ciliate</name>
    <name type="synonym">Euplotes octocarinatus</name>
    <dbReference type="NCBI Taxonomy" id="2716877"/>
    <lineage>
        <taxon>Eukaryota</taxon>
        <taxon>Sar</taxon>
        <taxon>Alveolata</taxon>
        <taxon>Ciliophora</taxon>
        <taxon>Intramacronucleata</taxon>
        <taxon>Spirotrichea</taxon>
        <taxon>Hypotrichia</taxon>
        <taxon>Euplotida</taxon>
        <taxon>Euplotidae</taxon>
        <taxon>Euplotes</taxon>
    </lineage>
</organism>
<keyword evidence="2 10" id="KW-0240">DNA-directed RNA polymerase</keyword>
<name>Q27826_EUPOC</name>
<dbReference type="Pfam" id="PF04561">
    <property type="entry name" value="RNA_pol_Rpb2_2"/>
    <property type="match status" value="1"/>
</dbReference>
<evidence type="ECO:0000259" key="16">
    <source>
        <dbReference type="Pfam" id="PF04566"/>
    </source>
</evidence>
<evidence type="ECO:0000256" key="5">
    <source>
        <dbReference type="ARBA" id="ARBA00022723"/>
    </source>
</evidence>
<dbReference type="EMBL" id="X66453">
    <property type="protein sequence ID" value="CAA47069.1"/>
    <property type="molecule type" value="Genomic_DNA"/>
</dbReference>
<dbReference type="AlphaFoldDB" id="Q27826"/>
<dbReference type="Pfam" id="PF04563">
    <property type="entry name" value="RNA_pol_Rpb2_1"/>
    <property type="match status" value="1"/>
</dbReference>
<dbReference type="Gene3D" id="3.90.1100.10">
    <property type="match status" value="1"/>
</dbReference>
<dbReference type="InterPro" id="IPR007647">
    <property type="entry name" value="RNA_pol_Rpb2_5"/>
</dbReference>
<dbReference type="Gene3D" id="3.90.1800.10">
    <property type="entry name" value="RNA polymerase alpha subunit dimerisation domain"/>
    <property type="match status" value="1"/>
</dbReference>
<evidence type="ECO:0000256" key="4">
    <source>
        <dbReference type="ARBA" id="ARBA00022695"/>
    </source>
</evidence>
<dbReference type="Gene3D" id="3.90.1070.20">
    <property type="match status" value="1"/>
</dbReference>
<accession>Q27826</accession>
<dbReference type="GO" id="GO:0046872">
    <property type="term" value="F:metal ion binding"/>
    <property type="evidence" value="ECO:0007669"/>
    <property type="project" value="UniProtKB-KW"/>
</dbReference>
<dbReference type="PIR" id="S70415">
    <property type="entry name" value="S70415"/>
</dbReference>
<sequence>MKSGMSRISEGLGSGGRGDYYNQHKMDIDDEITQEDAWAVIRAYFDQHGLVSQQISSFDRFLSYTVQDIVTENNTISIQPELQFAPGSMNESRENIKYDIILGQVRVNEKPRFKEFDDKYNVIFPNEARLRNLTYQTSLYVEVKKQDKVVEQDGSEVIIDEQTEKEVYMGKVPVMVRSGFCSLNGIDESERWEMKECFHDQGGYFIINGGEKVIVAHERMANNFVYVFHKKQPSKFSWVAEVRSQVDASNRPPNQFSIKMYSKGQRRAGGSFSGGKIFGQTLCASIPYINADIPVAILFRALNCISDKEILDRICYDSTDSHMMEAMRASLEEGTPFLTQEDALSYIGSRGTAGGVGREERIRHAREILKRHFLPHVSTKDSCESQKSYFIGYMCHRLLNAHLGRIKEDDRDHYGKKRLDMAGSLLGMLFRNLFRRFVKEAGRYLKAQADKGDSLNITKAFKKDIISDGLKYALATGNWGTNAAGEVSKTGVSQVLNRLTFASTLSHLRRLNTPLQKSGKLTKPRQLHNTHWGMVCPAETPEGQACGLVKNLSLMAFVSVGSAAERLREILENYGTENLVSISPSDIHESTKVFVNGCWIGIHNESEDLINNIKLMRRALLIPKEISIVRDIPNREVKFYTDHGRVQRPLFIVDDNRLILKKTHVVRLQDHERSDSMNFDDTLKEGLVEFLDVEEEETSMIAMNVGDLENRNYCSTYTHCEIHPSMILGVCASIIPFPDHNQSPRNCYQSAMGKQAMGVYCSNYQIRMDTLAHVLYYPQKPLVVARSLDFPHVKELPPGCDSIVAITCYTGYNQVDSVIMSQAPIDRGCFRSVFYKNIFEIPVRVERLLRYPDSTVVGRRNGDYTKLDIDGLIFPGKNVLGDDIIIGKTALPRNLFNDEMDDQTNLIKKDDSTSLRHSEKGIIDSVILTSNEEGDSFTKVKMRAIRIPQIGDKFASRHGQKGTVGMTYRQEDIPFTQEGIIPDIIVNPHAIPSRMTIGHLIECLASKVACFKGEEGDATPFQDVTVEHISNDLHRLGYQKRGNEVMYDGWTGRKMDTMIFLGPTYYQRLKHMVDDKIHSRSRGPLQILTRQPTEGRSRHGGLRFGEMERDCMVSHGAARFLKERLFDVSDCYTVHVCRICGLICEANLRQQKYLCRGCQNSTNICQVGLPYACKLLFQELMAMQIAPRMITSVS</sequence>
<dbReference type="GO" id="GO:0000428">
    <property type="term" value="C:DNA-directed RNA polymerase complex"/>
    <property type="evidence" value="ECO:0007669"/>
    <property type="project" value="UniProtKB-KW"/>
</dbReference>
<evidence type="ECO:0000256" key="10">
    <source>
        <dbReference type="RuleBase" id="RU363031"/>
    </source>
</evidence>
<evidence type="ECO:0000256" key="9">
    <source>
        <dbReference type="RuleBase" id="RU000434"/>
    </source>
</evidence>
<evidence type="ECO:0000259" key="13">
    <source>
        <dbReference type="Pfam" id="PF04561"/>
    </source>
</evidence>
<evidence type="ECO:0000256" key="1">
    <source>
        <dbReference type="ARBA" id="ARBA00006835"/>
    </source>
</evidence>